<evidence type="ECO:0000256" key="1">
    <source>
        <dbReference type="PROSITE-ProRule" id="PRU00043"/>
    </source>
</evidence>
<dbReference type="Proteomes" id="UP000886998">
    <property type="component" value="Unassembled WGS sequence"/>
</dbReference>
<protein>
    <recommendedName>
        <fullName evidence="2">Cadherin domain-containing protein</fullName>
    </recommendedName>
</protein>
<dbReference type="GO" id="GO:0007156">
    <property type="term" value="P:homophilic cell adhesion via plasma membrane adhesion molecules"/>
    <property type="evidence" value="ECO:0007669"/>
    <property type="project" value="InterPro"/>
</dbReference>
<accession>A0A8X6X4X2</accession>
<keyword evidence="4" id="KW-1185">Reference proteome</keyword>
<comment type="caution">
    <text evidence="3">The sequence shown here is derived from an EMBL/GenBank/DDBJ whole genome shotgun (WGS) entry which is preliminary data.</text>
</comment>
<evidence type="ECO:0000313" key="4">
    <source>
        <dbReference type="Proteomes" id="UP000886998"/>
    </source>
</evidence>
<feature type="domain" description="Cadherin" evidence="2">
    <location>
        <begin position="4"/>
        <end position="43"/>
    </location>
</feature>
<dbReference type="PROSITE" id="PS50268">
    <property type="entry name" value="CADHERIN_2"/>
    <property type="match status" value="1"/>
</dbReference>
<dbReference type="GO" id="GO:0005509">
    <property type="term" value="F:calcium ion binding"/>
    <property type="evidence" value="ECO:0007669"/>
    <property type="project" value="UniProtKB-UniRule"/>
</dbReference>
<dbReference type="InterPro" id="IPR002126">
    <property type="entry name" value="Cadherin-like_dom"/>
</dbReference>
<name>A0A8X6X4X2_9ARAC</name>
<dbReference type="GO" id="GO:0016020">
    <property type="term" value="C:membrane"/>
    <property type="evidence" value="ECO:0007669"/>
    <property type="project" value="InterPro"/>
</dbReference>
<dbReference type="CDD" id="cd11304">
    <property type="entry name" value="Cadherin_repeat"/>
    <property type="match status" value="1"/>
</dbReference>
<dbReference type="InterPro" id="IPR015919">
    <property type="entry name" value="Cadherin-like_sf"/>
</dbReference>
<dbReference type="SUPFAM" id="SSF49313">
    <property type="entry name" value="Cadherin-like"/>
    <property type="match status" value="1"/>
</dbReference>
<evidence type="ECO:0000259" key="2">
    <source>
        <dbReference type="PROSITE" id="PS50268"/>
    </source>
</evidence>
<keyword evidence="1" id="KW-0106">Calcium</keyword>
<evidence type="ECO:0000313" key="3">
    <source>
        <dbReference type="EMBL" id="GFY46993.1"/>
    </source>
</evidence>
<dbReference type="Gene3D" id="2.60.40.60">
    <property type="entry name" value="Cadherins"/>
    <property type="match status" value="1"/>
</dbReference>
<dbReference type="AlphaFoldDB" id="A0A8X6X4X2"/>
<sequence length="85" mass="9287">MSPDREETPVFTLRVLSLDSANNTTVCEVTVEVLDVNDEIAIFQHTYQGIINENASSGTPVTVYVLVASVALALTMDSRDNRESL</sequence>
<proteinExistence type="predicted"/>
<dbReference type="EMBL" id="BMAV01005704">
    <property type="protein sequence ID" value="GFY46993.1"/>
    <property type="molecule type" value="Genomic_DNA"/>
</dbReference>
<gene>
    <name evidence="3" type="ORF">TNIN_11261</name>
</gene>
<reference evidence="3" key="1">
    <citation type="submission" date="2020-08" db="EMBL/GenBank/DDBJ databases">
        <title>Multicomponent nature underlies the extraordinary mechanical properties of spider dragline silk.</title>
        <authorList>
            <person name="Kono N."/>
            <person name="Nakamura H."/>
            <person name="Mori M."/>
            <person name="Yoshida Y."/>
            <person name="Ohtoshi R."/>
            <person name="Malay A.D."/>
            <person name="Moran D.A.P."/>
            <person name="Tomita M."/>
            <person name="Numata K."/>
            <person name="Arakawa K."/>
        </authorList>
    </citation>
    <scope>NUCLEOTIDE SEQUENCE</scope>
</reference>
<organism evidence="3 4">
    <name type="scientific">Trichonephila inaurata madagascariensis</name>
    <dbReference type="NCBI Taxonomy" id="2747483"/>
    <lineage>
        <taxon>Eukaryota</taxon>
        <taxon>Metazoa</taxon>
        <taxon>Ecdysozoa</taxon>
        <taxon>Arthropoda</taxon>
        <taxon>Chelicerata</taxon>
        <taxon>Arachnida</taxon>
        <taxon>Araneae</taxon>
        <taxon>Araneomorphae</taxon>
        <taxon>Entelegynae</taxon>
        <taxon>Araneoidea</taxon>
        <taxon>Nephilidae</taxon>
        <taxon>Trichonephila</taxon>
        <taxon>Trichonephila inaurata</taxon>
    </lineage>
</organism>